<protein>
    <submittedName>
        <fullName evidence="2">Uncharacterized protein</fullName>
    </submittedName>
</protein>
<organism evidence="2 3">
    <name type="scientific">Blyttiomyces helicus</name>
    <dbReference type="NCBI Taxonomy" id="388810"/>
    <lineage>
        <taxon>Eukaryota</taxon>
        <taxon>Fungi</taxon>
        <taxon>Fungi incertae sedis</taxon>
        <taxon>Chytridiomycota</taxon>
        <taxon>Chytridiomycota incertae sedis</taxon>
        <taxon>Chytridiomycetes</taxon>
        <taxon>Chytridiomycetes incertae sedis</taxon>
        <taxon>Blyttiomyces</taxon>
    </lineage>
</organism>
<dbReference type="AlphaFoldDB" id="A0A4V1IQ50"/>
<reference evidence="3" key="1">
    <citation type="journal article" date="2018" name="Nat. Microbiol.">
        <title>Leveraging single-cell genomics to expand the fungal tree of life.</title>
        <authorList>
            <person name="Ahrendt S.R."/>
            <person name="Quandt C.A."/>
            <person name="Ciobanu D."/>
            <person name="Clum A."/>
            <person name="Salamov A."/>
            <person name="Andreopoulos B."/>
            <person name="Cheng J.F."/>
            <person name="Woyke T."/>
            <person name="Pelin A."/>
            <person name="Henrissat B."/>
            <person name="Reynolds N.K."/>
            <person name="Benny G.L."/>
            <person name="Smith M.E."/>
            <person name="James T.Y."/>
            <person name="Grigoriev I.V."/>
        </authorList>
    </citation>
    <scope>NUCLEOTIDE SEQUENCE [LARGE SCALE GENOMIC DNA]</scope>
</reference>
<dbReference type="EMBL" id="KZ999188">
    <property type="protein sequence ID" value="RKO85327.1"/>
    <property type="molecule type" value="Genomic_DNA"/>
</dbReference>
<evidence type="ECO:0000313" key="3">
    <source>
        <dbReference type="Proteomes" id="UP000269721"/>
    </source>
</evidence>
<dbReference type="Proteomes" id="UP000269721">
    <property type="component" value="Unassembled WGS sequence"/>
</dbReference>
<feature type="non-terminal residue" evidence="2">
    <location>
        <position position="297"/>
    </location>
</feature>
<keyword evidence="3" id="KW-1185">Reference proteome</keyword>
<feature type="chain" id="PRO_5020732220" evidence="1">
    <location>
        <begin position="21"/>
        <end position="297"/>
    </location>
</feature>
<accession>A0A4V1IQ50</accession>
<sequence length="297" mass="31483">MKLAATLLALLAAVPALVQGAPVEAPIRTNSAVRILAPHPHRRPENGTGNTLFANYYDPEDPLHPHVKMRLTMNGPALNLDNIPGVASIDCHSPSTVIVKLSPGASTPPLKSIGSGTHMLVNAKWACDGGSTPRAVWRVTVERPEVSGSTVTFHTGADRQLTEVVSHYHIKMGEPGSDHGSATQSLSKRKIHIHKSLQFSEQISQSSNPIASFGPVSVDCVDCGIEGQLGVYFELKGSIFGHPTILAGVNGQMDSSFVFRFKIQGEVGASKTFNLLALPLSPIGIPGIFAVGPQLDL</sequence>
<feature type="signal peptide" evidence="1">
    <location>
        <begin position="1"/>
        <end position="20"/>
    </location>
</feature>
<gene>
    <name evidence="2" type="ORF">BDK51DRAFT_29087</name>
</gene>
<evidence type="ECO:0000256" key="1">
    <source>
        <dbReference type="SAM" id="SignalP"/>
    </source>
</evidence>
<keyword evidence="1" id="KW-0732">Signal</keyword>
<proteinExistence type="predicted"/>
<evidence type="ECO:0000313" key="2">
    <source>
        <dbReference type="EMBL" id="RKO85327.1"/>
    </source>
</evidence>
<dbReference type="OrthoDB" id="2127965at2759"/>
<name>A0A4V1IQ50_9FUNG</name>